<dbReference type="EMBL" id="JAULSW010000010">
    <property type="protein sequence ID" value="KAK3368602.1"/>
    <property type="molecule type" value="Genomic_DNA"/>
</dbReference>
<dbReference type="Gene3D" id="3.40.50.1820">
    <property type="entry name" value="alpha/beta hydrolase"/>
    <property type="match status" value="1"/>
</dbReference>
<evidence type="ECO:0000313" key="3">
    <source>
        <dbReference type="Proteomes" id="UP001285441"/>
    </source>
</evidence>
<evidence type="ECO:0000313" key="2">
    <source>
        <dbReference type="EMBL" id="KAK3368602.1"/>
    </source>
</evidence>
<dbReference type="AlphaFoldDB" id="A0AAE0K2X9"/>
<feature type="chain" id="PRO_5042269556" evidence="1">
    <location>
        <begin position="17"/>
        <end position="282"/>
    </location>
</feature>
<dbReference type="InterPro" id="IPR029058">
    <property type="entry name" value="AB_hydrolase_fold"/>
</dbReference>
<comment type="caution">
    <text evidence="2">The sequence shown here is derived from an EMBL/GenBank/DDBJ whole genome shotgun (WGS) entry which is preliminary data.</text>
</comment>
<name>A0AAE0K2X9_9PEZI</name>
<gene>
    <name evidence="2" type="ORF">B0H63DRAFT_455366</name>
</gene>
<protein>
    <submittedName>
        <fullName evidence="2">Uncharacterized protein</fullName>
    </submittedName>
</protein>
<reference evidence="2" key="1">
    <citation type="journal article" date="2023" name="Mol. Phylogenet. Evol.">
        <title>Genome-scale phylogeny and comparative genomics of the fungal order Sordariales.</title>
        <authorList>
            <person name="Hensen N."/>
            <person name="Bonometti L."/>
            <person name="Westerberg I."/>
            <person name="Brannstrom I.O."/>
            <person name="Guillou S."/>
            <person name="Cros-Aarteil S."/>
            <person name="Calhoun S."/>
            <person name="Haridas S."/>
            <person name="Kuo A."/>
            <person name="Mondo S."/>
            <person name="Pangilinan J."/>
            <person name="Riley R."/>
            <person name="LaButti K."/>
            <person name="Andreopoulos B."/>
            <person name="Lipzen A."/>
            <person name="Chen C."/>
            <person name="Yan M."/>
            <person name="Daum C."/>
            <person name="Ng V."/>
            <person name="Clum A."/>
            <person name="Steindorff A."/>
            <person name="Ohm R.A."/>
            <person name="Martin F."/>
            <person name="Silar P."/>
            <person name="Natvig D.O."/>
            <person name="Lalanne C."/>
            <person name="Gautier V."/>
            <person name="Ament-Velasquez S.L."/>
            <person name="Kruys A."/>
            <person name="Hutchinson M.I."/>
            <person name="Powell A.J."/>
            <person name="Barry K."/>
            <person name="Miller A.N."/>
            <person name="Grigoriev I.V."/>
            <person name="Debuchy R."/>
            <person name="Gladieux P."/>
            <person name="Hiltunen Thoren M."/>
            <person name="Johannesson H."/>
        </authorList>
    </citation>
    <scope>NUCLEOTIDE SEQUENCE</scope>
    <source>
        <strain evidence="2">CBS 232.78</strain>
    </source>
</reference>
<proteinExistence type="predicted"/>
<evidence type="ECO:0000256" key="1">
    <source>
        <dbReference type="SAM" id="SignalP"/>
    </source>
</evidence>
<sequence>MKFNFIISSALFGVSSTSPTLLLKRQGGAAAASGDGPYGAVAVSTDAALANHAIYVPTTTNATGTAKWPVLVWGNGGCSSDGASNARFLGAVASYGCLVIASGAPASTNKGQTTAAMMTASIDFAVKVAGTGKYANVDATKIMAAGFSCGGVEAMAMSWDSRVKTIGVFSSGLLTNYTAASSFTKPVVFIIGGSGDIAYQNAERDFKALPSATPSWKGNLPLGHGGDLFQANGGKFGRAGIAWLEYIFRGNETAKNYFVADGYKADGWQVEAHALDQLKPFV</sequence>
<dbReference type="SUPFAM" id="SSF53474">
    <property type="entry name" value="alpha/beta-Hydrolases"/>
    <property type="match status" value="1"/>
</dbReference>
<keyword evidence="3" id="KW-1185">Reference proteome</keyword>
<feature type="signal peptide" evidence="1">
    <location>
        <begin position="1"/>
        <end position="16"/>
    </location>
</feature>
<keyword evidence="1" id="KW-0732">Signal</keyword>
<accession>A0AAE0K2X9</accession>
<reference evidence="2" key="2">
    <citation type="submission" date="2023-06" db="EMBL/GenBank/DDBJ databases">
        <authorList>
            <consortium name="Lawrence Berkeley National Laboratory"/>
            <person name="Haridas S."/>
            <person name="Hensen N."/>
            <person name="Bonometti L."/>
            <person name="Westerberg I."/>
            <person name="Brannstrom I.O."/>
            <person name="Guillou S."/>
            <person name="Cros-Aarteil S."/>
            <person name="Calhoun S."/>
            <person name="Kuo A."/>
            <person name="Mondo S."/>
            <person name="Pangilinan J."/>
            <person name="Riley R."/>
            <person name="LaButti K."/>
            <person name="Andreopoulos B."/>
            <person name="Lipzen A."/>
            <person name="Chen C."/>
            <person name="Yanf M."/>
            <person name="Daum C."/>
            <person name="Ng V."/>
            <person name="Clum A."/>
            <person name="Steindorff A."/>
            <person name="Ohm R."/>
            <person name="Martin F."/>
            <person name="Silar P."/>
            <person name="Natvig D."/>
            <person name="Lalanne C."/>
            <person name="Gautier V."/>
            <person name="Ament-velasquez S.L."/>
            <person name="Kruys A."/>
            <person name="Hutchinson M.I."/>
            <person name="Powell A.J."/>
            <person name="Barry K."/>
            <person name="Miller A.N."/>
            <person name="Grigoriev I.V."/>
            <person name="Debuchy R."/>
            <person name="Gladieux P."/>
            <person name="Thoren M.H."/>
            <person name="Johannesson H."/>
        </authorList>
    </citation>
    <scope>NUCLEOTIDE SEQUENCE</scope>
    <source>
        <strain evidence="2">CBS 232.78</strain>
    </source>
</reference>
<dbReference type="Proteomes" id="UP001285441">
    <property type="component" value="Unassembled WGS sequence"/>
</dbReference>
<organism evidence="2 3">
    <name type="scientific">Podospora didyma</name>
    <dbReference type="NCBI Taxonomy" id="330526"/>
    <lineage>
        <taxon>Eukaryota</taxon>
        <taxon>Fungi</taxon>
        <taxon>Dikarya</taxon>
        <taxon>Ascomycota</taxon>
        <taxon>Pezizomycotina</taxon>
        <taxon>Sordariomycetes</taxon>
        <taxon>Sordariomycetidae</taxon>
        <taxon>Sordariales</taxon>
        <taxon>Podosporaceae</taxon>
        <taxon>Podospora</taxon>
    </lineage>
</organism>